<keyword evidence="3" id="KW-0813">Transport</keyword>
<keyword evidence="6" id="KW-0969">Cilium</keyword>
<keyword evidence="7" id="KW-1185">Reference proteome</keyword>
<evidence type="ECO:0000313" key="6">
    <source>
        <dbReference type="EMBL" id="RDI38536.1"/>
    </source>
</evidence>
<keyword evidence="6" id="KW-0282">Flagellum</keyword>
<dbReference type="Proteomes" id="UP000254720">
    <property type="component" value="Unassembled WGS sequence"/>
</dbReference>
<evidence type="ECO:0000313" key="7">
    <source>
        <dbReference type="Proteomes" id="UP000254720"/>
    </source>
</evidence>
<evidence type="ECO:0000256" key="5">
    <source>
        <dbReference type="SAM" id="Phobius"/>
    </source>
</evidence>
<dbReference type="Gene3D" id="3.40.1690.10">
    <property type="entry name" value="secretion proteins EscU"/>
    <property type="match status" value="1"/>
</dbReference>
<proteinExistence type="inferred from homology"/>
<feature type="transmembrane region" description="Helical" evidence="5">
    <location>
        <begin position="150"/>
        <end position="169"/>
    </location>
</feature>
<organism evidence="6 7">
    <name type="scientific">Aquicella lusitana</name>
    <dbReference type="NCBI Taxonomy" id="254246"/>
    <lineage>
        <taxon>Bacteria</taxon>
        <taxon>Pseudomonadati</taxon>
        <taxon>Pseudomonadota</taxon>
        <taxon>Gammaproteobacteria</taxon>
        <taxon>Legionellales</taxon>
        <taxon>Coxiellaceae</taxon>
        <taxon>Aquicella</taxon>
    </lineage>
</organism>
<comment type="function">
    <text evidence="4">Required for formation of the rod structure in the basal body of the flagellar apparatus. Together with FliI and FliH, may constitute the export apparatus of flagellin.</text>
</comment>
<dbReference type="EMBL" id="QQAX01000031">
    <property type="protein sequence ID" value="RDI38536.1"/>
    <property type="molecule type" value="Genomic_DNA"/>
</dbReference>
<evidence type="ECO:0000256" key="2">
    <source>
        <dbReference type="ARBA" id="ARBA00021622"/>
    </source>
</evidence>
<dbReference type="PRINTS" id="PR00950">
    <property type="entry name" value="TYPE3IMSPROT"/>
</dbReference>
<keyword evidence="6" id="KW-0966">Cell projection</keyword>
<dbReference type="RefSeq" id="WP_114835322.1">
    <property type="nucleotide sequence ID" value="NZ_LR699116.1"/>
</dbReference>
<dbReference type="InterPro" id="IPR029025">
    <property type="entry name" value="T3SS_substrate_exporter_C"/>
</dbReference>
<gene>
    <name evidence="6" type="ORF">C8D86_13118</name>
</gene>
<protein>
    <recommendedName>
        <fullName evidence="2">Flagellar biosynthetic protein FlhB</fullName>
    </recommendedName>
</protein>
<keyword evidence="5" id="KW-1133">Transmembrane helix</keyword>
<dbReference type="InterPro" id="IPR006135">
    <property type="entry name" value="T3SS_substrate_exporter"/>
</dbReference>
<dbReference type="PANTHER" id="PTHR30531">
    <property type="entry name" value="FLAGELLAR BIOSYNTHETIC PROTEIN FLHB"/>
    <property type="match status" value="1"/>
</dbReference>
<dbReference type="GO" id="GO:0005886">
    <property type="term" value="C:plasma membrane"/>
    <property type="evidence" value="ECO:0007669"/>
    <property type="project" value="TreeGrafter"/>
</dbReference>
<feature type="transmembrane region" description="Helical" evidence="5">
    <location>
        <begin position="92"/>
        <end position="117"/>
    </location>
</feature>
<accession>A0A370G652</accession>
<feature type="transmembrane region" description="Helical" evidence="5">
    <location>
        <begin position="189"/>
        <end position="214"/>
    </location>
</feature>
<comment type="caution">
    <text evidence="6">The sequence shown here is derived from an EMBL/GenBank/DDBJ whole genome shotgun (WGS) entry which is preliminary data.</text>
</comment>
<dbReference type="PANTHER" id="PTHR30531:SF12">
    <property type="entry name" value="FLAGELLAR BIOSYNTHETIC PROTEIN FLHB"/>
    <property type="match status" value="1"/>
</dbReference>
<keyword evidence="3" id="KW-0653">Protein transport</keyword>
<evidence type="ECO:0000256" key="3">
    <source>
        <dbReference type="ARBA" id="ARBA00023225"/>
    </source>
</evidence>
<dbReference type="Pfam" id="PF01312">
    <property type="entry name" value="Bac_export_2"/>
    <property type="match status" value="1"/>
</dbReference>
<dbReference type="OrthoDB" id="9807950at2"/>
<dbReference type="GO" id="GO:0009306">
    <property type="term" value="P:protein secretion"/>
    <property type="evidence" value="ECO:0007669"/>
    <property type="project" value="InterPro"/>
</dbReference>
<comment type="similarity">
    <text evidence="1">Belongs to the type III secretion exporter family.</text>
</comment>
<dbReference type="SUPFAM" id="SSF160544">
    <property type="entry name" value="EscU C-terminal domain-like"/>
    <property type="match status" value="1"/>
</dbReference>
<sequence>MSHEAQEKQHQPTSKHISDLRKQGIVMRSRDLSGGLVFTVTVAMLIIMSAQLMMSIKKNFSLAFSSIPDVIHNANYLGAILKKIALANFYQLLPIFIIMLVVAILSPFLFGGWNFTLDAIQFKLSKLNPTNNLGKLFSYKNALIEIARSIVKASIFLCILTFFLISNLNDIISLMNLQVISAITASEYLIKYFILFLCIALIFTVIFDIAYHYFRYQQQAKMSLQEVKDEQKDTEGSVESKRKMRLKQLAMVKQRINYSVPKASVVITNPTHYAVALKYNSGKDKAPKVIAKGKGIIAYQIRKAAISHGISIYQAPDLARAIYFTTKLGSEIHPGLYKPVAIVLSYVYQLKNYQYGVGKHPEIIEDLSIPKEFIYHE</sequence>
<keyword evidence="5" id="KW-0472">Membrane</keyword>
<dbReference type="AlphaFoldDB" id="A0A370G652"/>
<feature type="transmembrane region" description="Helical" evidence="5">
    <location>
        <begin position="32"/>
        <end position="54"/>
    </location>
</feature>
<keyword evidence="5" id="KW-0812">Transmembrane</keyword>
<reference evidence="6 7" key="1">
    <citation type="submission" date="2018-07" db="EMBL/GenBank/DDBJ databases">
        <title>Genomic Encyclopedia of Type Strains, Phase IV (KMG-IV): sequencing the most valuable type-strain genomes for metagenomic binning, comparative biology and taxonomic classification.</title>
        <authorList>
            <person name="Goeker M."/>
        </authorList>
    </citation>
    <scope>NUCLEOTIDE SEQUENCE [LARGE SCALE GENOMIC DNA]</scope>
    <source>
        <strain evidence="6 7">DSM 16500</strain>
    </source>
</reference>
<evidence type="ECO:0000256" key="4">
    <source>
        <dbReference type="ARBA" id="ARBA00025078"/>
    </source>
</evidence>
<keyword evidence="3" id="KW-1006">Bacterial flagellum protein export</keyword>
<evidence type="ECO:0000256" key="1">
    <source>
        <dbReference type="ARBA" id="ARBA00010690"/>
    </source>
</evidence>
<name>A0A370G652_9COXI</name>